<reference evidence="1 2" key="1">
    <citation type="submission" date="2014-02" db="EMBL/GenBank/DDBJ databases">
        <title>Expanding our view of genomic diversity in Candidatus Accumulibacter clades.</title>
        <authorList>
            <person name="Skennerton C.T."/>
            <person name="Barr J.J."/>
            <person name="Slater F.R."/>
            <person name="Bond P.L."/>
            <person name="Tyson G.W."/>
        </authorList>
    </citation>
    <scope>NUCLEOTIDE SEQUENCE [LARGE SCALE GENOMIC DNA]</scope>
    <source>
        <strain evidence="2">BA-91</strain>
    </source>
</reference>
<protein>
    <submittedName>
        <fullName evidence="1">Uncharacterized protein</fullName>
    </submittedName>
</protein>
<evidence type="ECO:0000313" key="1">
    <source>
        <dbReference type="EMBL" id="KFB73207.1"/>
    </source>
</evidence>
<sequence length="129" mass="13514">MHRLRARRTAGDFGFLELAFAGIGQQVERIAGAHDAGARQRECNARGVDGDPAAAPLLSDGRGGARAAGGVEDEVAGVGGHQHAAFDEFGSSLNDVNLVGRRRCVTPRVLELDELRVACEPAEVKVAAK</sequence>
<proteinExistence type="predicted"/>
<accession>A0A080LWQ5</accession>
<name>A0A080LWQ5_9PROT</name>
<gene>
    <name evidence="1" type="ORF">AW09_001544</name>
</gene>
<dbReference type="EMBL" id="JDVG02000265">
    <property type="protein sequence ID" value="KFB73207.1"/>
    <property type="molecule type" value="Genomic_DNA"/>
</dbReference>
<comment type="caution">
    <text evidence="1">The sequence shown here is derived from an EMBL/GenBank/DDBJ whole genome shotgun (WGS) entry which is preliminary data.</text>
</comment>
<organism evidence="1 2">
    <name type="scientific">Candidatus Accumulibacter phosphatis</name>
    <dbReference type="NCBI Taxonomy" id="327160"/>
    <lineage>
        <taxon>Bacteria</taxon>
        <taxon>Pseudomonadati</taxon>
        <taxon>Pseudomonadota</taxon>
        <taxon>Betaproteobacteria</taxon>
        <taxon>Candidatus Accumulibacter</taxon>
    </lineage>
</organism>
<dbReference type="AlphaFoldDB" id="A0A080LWQ5"/>
<evidence type="ECO:0000313" key="2">
    <source>
        <dbReference type="Proteomes" id="UP000020077"/>
    </source>
</evidence>
<dbReference type="Proteomes" id="UP000020077">
    <property type="component" value="Unassembled WGS sequence"/>
</dbReference>